<dbReference type="InterPro" id="IPR043129">
    <property type="entry name" value="ATPase_NBD"/>
</dbReference>
<dbReference type="SUPFAM" id="SSF53067">
    <property type="entry name" value="Actin-like ATPase domain"/>
    <property type="match status" value="1"/>
</dbReference>
<gene>
    <name evidence="1" type="ORF">CCOS865_05298</name>
</gene>
<reference evidence="2" key="1">
    <citation type="submission" date="2018-08" db="EMBL/GenBank/DDBJ databases">
        <authorList>
            <person name="Blom J."/>
        </authorList>
    </citation>
    <scope>NUCLEOTIDE SEQUENCE [LARGE SCALE GENOMIC DNA]</scope>
    <source>
        <strain evidence="2">CCOS 865</strain>
    </source>
</reference>
<dbReference type="Proteomes" id="UP000263595">
    <property type="component" value="Unassembled WGS sequence"/>
</dbReference>
<keyword evidence="2" id="KW-1185">Reference proteome</keyword>
<sequence>MLGRFGKDAGSLLGVEIAADSVRMLQLQRRQGRCSVIAWARQPLPSPLGSDWTRDAEPLLEALRNAYQRSGSKCRRVAVALPGAEVICKVCRLPAGLSASQMEARLLTDAERLFPFALEDLAMDFQVLGPAPEPAGDVEVLVAACRQRSLEVLEQLFAEAGLQIAAVEVDGIALQRVLPETQRLLRIETAAASLHGWSRGGLPERQEIRFEPADTAAQRLQRVVRLLTAGGGPGRPPGLLIGADDDLASGWISALRQRLGITCGALQPLAGVASAQWVDRQALSGMTCSMALAYGLALGGGAG</sequence>
<dbReference type="InterPro" id="IPR050696">
    <property type="entry name" value="FtsA/MreB"/>
</dbReference>
<evidence type="ECO:0000313" key="2">
    <source>
        <dbReference type="Proteomes" id="UP000263595"/>
    </source>
</evidence>
<dbReference type="Pfam" id="PF11104">
    <property type="entry name" value="PilM_2"/>
    <property type="match status" value="1"/>
</dbReference>
<dbReference type="AlphaFoldDB" id="A0A383S2A2"/>
<dbReference type="PANTHER" id="PTHR32432">
    <property type="entry name" value="CELL DIVISION PROTEIN FTSA-RELATED"/>
    <property type="match status" value="1"/>
</dbReference>
<evidence type="ECO:0000313" key="1">
    <source>
        <dbReference type="EMBL" id="SYX93004.1"/>
    </source>
</evidence>
<name>A0A383S2A2_9PSED</name>
<dbReference type="Gene3D" id="3.30.420.40">
    <property type="match status" value="1"/>
</dbReference>
<organism evidence="1 2">
    <name type="scientific">Pseudomonas reidholzensis</name>
    <dbReference type="NCBI Taxonomy" id="1785162"/>
    <lineage>
        <taxon>Bacteria</taxon>
        <taxon>Pseudomonadati</taxon>
        <taxon>Pseudomonadota</taxon>
        <taxon>Gammaproteobacteria</taxon>
        <taxon>Pseudomonadales</taxon>
        <taxon>Pseudomonadaceae</taxon>
        <taxon>Pseudomonas</taxon>
    </lineage>
</organism>
<dbReference type="InterPro" id="IPR005883">
    <property type="entry name" value="PilM"/>
</dbReference>
<accession>A0A383S2A2</accession>
<dbReference type="PANTHER" id="PTHR32432:SF3">
    <property type="entry name" value="ETHANOLAMINE UTILIZATION PROTEIN EUTJ"/>
    <property type="match status" value="1"/>
</dbReference>
<dbReference type="EMBL" id="UNOZ01000039">
    <property type="protein sequence ID" value="SYX93004.1"/>
    <property type="molecule type" value="Genomic_DNA"/>
</dbReference>
<dbReference type="OrthoDB" id="9773403at2"/>
<dbReference type="RefSeq" id="WP_119146628.1">
    <property type="nucleotide sequence ID" value="NZ_CBCSFL010000004.1"/>
</dbReference>
<proteinExistence type="predicted"/>
<protein>
    <submittedName>
        <fullName evidence="1">Type IV pili biogenesis protein PilM</fullName>
    </submittedName>
</protein>